<sequence>MYIGVIYELGDIFIYRVVGCRLARNRQDIVVSLAKSNQGAERIMSEKHHTAKEEPVKKFTTLPTPGWSPGQNGYAVPGGLGGQWLARGGDGAKPRDEKGNDELSRVMGPWKAGGAAR</sequence>
<evidence type="ECO:0000256" key="1">
    <source>
        <dbReference type="SAM" id="MobiDB-lite"/>
    </source>
</evidence>
<dbReference type="EMBL" id="CP099423">
    <property type="protein sequence ID" value="USW54228.1"/>
    <property type="molecule type" value="Genomic_DNA"/>
</dbReference>
<proteinExistence type="predicted"/>
<feature type="compositionally biased region" description="Basic and acidic residues" evidence="1">
    <location>
        <begin position="90"/>
        <end position="104"/>
    </location>
</feature>
<organism evidence="2 3">
    <name type="scientific">Septoria linicola</name>
    <dbReference type="NCBI Taxonomy" id="215465"/>
    <lineage>
        <taxon>Eukaryota</taxon>
        <taxon>Fungi</taxon>
        <taxon>Dikarya</taxon>
        <taxon>Ascomycota</taxon>
        <taxon>Pezizomycotina</taxon>
        <taxon>Dothideomycetes</taxon>
        <taxon>Dothideomycetidae</taxon>
        <taxon>Mycosphaerellales</taxon>
        <taxon>Mycosphaerellaceae</taxon>
        <taxon>Septoria</taxon>
    </lineage>
</organism>
<keyword evidence="3" id="KW-1185">Reference proteome</keyword>
<accession>A0A9Q9EMA4</accession>
<dbReference type="Proteomes" id="UP001056384">
    <property type="component" value="Chromosome 6"/>
</dbReference>
<reference evidence="2" key="1">
    <citation type="submission" date="2022-06" db="EMBL/GenBank/DDBJ databases">
        <title>Complete genome sequences of two strains of the flax pathogen Septoria linicola.</title>
        <authorList>
            <person name="Lapalu N."/>
            <person name="Simon A."/>
            <person name="Demenou B."/>
            <person name="Paumier D."/>
            <person name="Guillot M.-P."/>
            <person name="Gout L."/>
            <person name="Valade R."/>
        </authorList>
    </citation>
    <scope>NUCLEOTIDE SEQUENCE</scope>
    <source>
        <strain evidence="2">SE15195</strain>
    </source>
</reference>
<evidence type="ECO:0000313" key="3">
    <source>
        <dbReference type="Proteomes" id="UP001056384"/>
    </source>
</evidence>
<name>A0A9Q9EMA4_9PEZI</name>
<feature type="region of interest" description="Disordered" evidence="1">
    <location>
        <begin position="85"/>
        <end position="117"/>
    </location>
</feature>
<dbReference type="AlphaFoldDB" id="A0A9Q9EMA4"/>
<gene>
    <name evidence="2" type="ORF">Slin15195_G075470</name>
</gene>
<protein>
    <submittedName>
        <fullName evidence="2">Uncharacterized protein</fullName>
    </submittedName>
</protein>
<evidence type="ECO:0000313" key="2">
    <source>
        <dbReference type="EMBL" id="USW54228.1"/>
    </source>
</evidence>